<protein>
    <recommendedName>
        <fullName evidence="3">SWIM-type domain-containing protein</fullName>
    </recommendedName>
</protein>
<sequence length="230" mass="26360">MDSLVRYMVEEVLKQLDKQHRALQCKEDISIHRVKTAANFSRELLRFLDSRPFPVMQALNARYESSKKIPTSDYSGGSRKYAVQKSAATIETEYAVYLEEAKYTEQGPEDKEVWLREYRYRGDDVYKVDTKSRECTCLDRVFCHQVCKHLFGALRLDGLNMGDLPQSLTHSAMLTLDHDAIDLSSYRQSNAKPPEDEDTENIYFTAHTSTDDADNATLAKRKNGKDSQVA</sequence>
<dbReference type="EMBL" id="LGRX02025466">
    <property type="protein sequence ID" value="KAK3252357.1"/>
    <property type="molecule type" value="Genomic_DNA"/>
</dbReference>
<accession>A0AAE0CEF9</accession>
<dbReference type="PROSITE" id="PS50966">
    <property type="entry name" value="ZF_SWIM"/>
    <property type="match status" value="1"/>
</dbReference>
<name>A0AAE0CEF9_9CHLO</name>
<keyword evidence="1" id="KW-0863">Zinc-finger</keyword>
<organism evidence="4 5">
    <name type="scientific">Cymbomonas tetramitiformis</name>
    <dbReference type="NCBI Taxonomy" id="36881"/>
    <lineage>
        <taxon>Eukaryota</taxon>
        <taxon>Viridiplantae</taxon>
        <taxon>Chlorophyta</taxon>
        <taxon>Pyramimonadophyceae</taxon>
        <taxon>Pyramimonadales</taxon>
        <taxon>Pyramimonadaceae</taxon>
        <taxon>Cymbomonas</taxon>
    </lineage>
</organism>
<evidence type="ECO:0000259" key="3">
    <source>
        <dbReference type="PROSITE" id="PS50966"/>
    </source>
</evidence>
<dbReference type="GO" id="GO:0008270">
    <property type="term" value="F:zinc ion binding"/>
    <property type="evidence" value="ECO:0007669"/>
    <property type="project" value="UniProtKB-KW"/>
</dbReference>
<comment type="caution">
    <text evidence="4">The sequence shown here is derived from an EMBL/GenBank/DDBJ whole genome shotgun (WGS) entry which is preliminary data.</text>
</comment>
<proteinExistence type="predicted"/>
<feature type="region of interest" description="Disordered" evidence="2">
    <location>
        <begin position="188"/>
        <end position="230"/>
    </location>
</feature>
<dbReference type="InterPro" id="IPR007527">
    <property type="entry name" value="Znf_SWIM"/>
</dbReference>
<dbReference type="AlphaFoldDB" id="A0AAE0CEF9"/>
<evidence type="ECO:0000313" key="5">
    <source>
        <dbReference type="Proteomes" id="UP001190700"/>
    </source>
</evidence>
<keyword evidence="1" id="KW-0862">Zinc</keyword>
<evidence type="ECO:0000256" key="1">
    <source>
        <dbReference type="PROSITE-ProRule" id="PRU00325"/>
    </source>
</evidence>
<evidence type="ECO:0000313" key="4">
    <source>
        <dbReference type="EMBL" id="KAK3252357.1"/>
    </source>
</evidence>
<keyword evidence="1" id="KW-0479">Metal-binding</keyword>
<feature type="domain" description="SWIM-type" evidence="3">
    <location>
        <begin position="126"/>
        <end position="158"/>
    </location>
</feature>
<keyword evidence="5" id="KW-1185">Reference proteome</keyword>
<evidence type="ECO:0000256" key="2">
    <source>
        <dbReference type="SAM" id="MobiDB-lite"/>
    </source>
</evidence>
<gene>
    <name evidence="4" type="ORF">CYMTET_38342</name>
</gene>
<reference evidence="4 5" key="1">
    <citation type="journal article" date="2015" name="Genome Biol. Evol.">
        <title>Comparative Genomics of a Bacterivorous Green Alga Reveals Evolutionary Causalities and Consequences of Phago-Mixotrophic Mode of Nutrition.</title>
        <authorList>
            <person name="Burns J.A."/>
            <person name="Paasch A."/>
            <person name="Narechania A."/>
            <person name="Kim E."/>
        </authorList>
    </citation>
    <scope>NUCLEOTIDE SEQUENCE [LARGE SCALE GENOMIC DNA]</scope>
    <source>
        <strain evidence="4 5">PLY_AMNH</strain>
    </source>
</reference>
<dbReference type="Proteomes" id="UP001190700">
    <property type="component" value="Unassembled WGS sequence"/>
</dbReference>